<evidence type="ECO:0000313" key="4">
    <source>
        <dbReference type="Proteomes" id="UP000242699"/>
    </source>
</evidence>
<feature type="transmembrane region" description="Helical" evidence="1">
    <location>
        <begin position="401"/>
        <end position="423"/>
    </location>
</feature>
<keyword evidence="1" id="KW-0472">Membrane</keyword>
<dbReference type="SMART" id="SM00471">
    <property type="entry name" value="HDc"/>
    <property type="match status" value="1"/>
</dbReference>
<dbReference type="Pfam" id="PF01966">
    <property type="entry name" value="HD"/>
    <property type="match status" value="1"/>
</dbReference>
<reference evidence="3 4" key="1">
    <citation type="journal article" date="2014" name="BMC Genomics">
        <title>Comparison of environmental and isolate Sulfobacillus genomes reveals diverse carbon, sulfur, nitrogen, and hydrogen metabolisms.</title>
        <authorList>
            <person name="Justice N.B."/>
            <person name="Norman A."/>
            <person name="Brown C.T."/>
            <person name="Singh A."/>
            <person name="Thomas B.C."/>
            <person name="Banfield J.F."/>
        </authorList>
    </citation>
    <scope>NUCLEOTIDE SEQUENCE [LARGE SCALE GENOMIC DNA]</scope>
    <source>
        <strain evidence="3">AMDSBA1</strain>
    </source>
</reference>
<keyword evidence="3" id="KW-0378">Hydrolase</keyword>
<feature type="domain" description="HD/PDEase" evidence="2">
    <location>
        <begin position="486"/>
        <end position="643"/>
    </location>
</feature>
<evidence type="ECO:0000313" key="3">
    <source>
        <dbReference type="EMBL" id="PSR30442.1"/>
    </source>
</evidence>
<organism evidence="3 4">
    <name type="scientific">Sulfobacillus benefaciens</name>
    <dbReference type="NCBI Taxonomy" id="453960"/>
    <lineage>
        <taxon>Bacteria</taxon>
        <taxon>Bacillati</taxon>
        <taxon>Bacillota</taxon>
        <taxon>Clostridia</taxon>
        <taxon>Eubacteriales</taxon>
        <taxon>Clostridiales Family XVII. Incertae Sedis</taxon>
        <taxon>Sulfobacillus</taxon>
    </lineage>
</organism>
<feature type="transmembrane region" description="Helical" evidence="1">
    <location>
        <begin position="377"/>
        <end position="395"/>
    </location>
</feature>
<dbReference type="InterPro" id="IPR052722">
    <property type="entry name" value="PgpH_phosphodiesterase"/>
</dbReference>
<feature type="transmembrane region" description="Helical" evidence="1">
    <location>
        <begin position="313"/>
        <end position="332"/>
    </location>
</feature>
<dbReference type="NCBIfam" id="TIGR00277">
    <property type="entry name" value="HDIG"/>
    <property type="match status" value="1"/>
</dbReference>
<dbReference type="Pfam" id="PF07697">
    <property type="entry name" value="7TMR-HDED"/>
    <property type="match status" value="1"/>
</dbReference>
<comment type="caution">
    <text evidence="3">The sequence shown here is derived from an EMBL/GenBank/DDBJ whole genome shotgun (WGS) entry which is preliminary data.</text>
</comment>
<dbReference type="InterPro" id="IPR011621">
    <property type="entry name" value="Metal-dep_PHydrolase_7TM_intra"/>
</dbReference>
<feature type="transmembrane region" description="Helical" evidence="1">
    <location>
        <begin position="280"/>
        <end position="301"/>
    </location>
</feature>
<evidence type="ECO:0000259" key="2">
    <source>
        <dbReference type="SMART" id="SM00471"/>
    </source>
</evidence>
<dbReference type="InterPro" id="IPR006675">
    <property type="entry name" value="HDIG_dom"/>
</dbReference>
<feature type="transmembrane region" description="Helical" evidence="1">
    <location>
        <begin position="435"/>
        <end position="457"/>
    </location>
</feature>
<dbReference type="GO" id="GO:0016787">
    <property type="term" value="F:hydrolase activity"/>
    <property type="evidence" value="ECO:0007669"/>
    <property type="project" value="UniProtKB-KW"/>
</dbReference>
<dbReference type="Gene3D" id="1.10.3210.10">
    <property type="entry name" value="Hypothetical protein af1432"/>
    <property type="match status" value="1"/>
</dbReference>
<sequence length="735" mass="79653">MTTRRKVGKWLSNVRYINWDLQGSTSLRWPQLVVGLCVWLITMVTFTATFFAQRVDVTVGDLAPRTVVAPYGVVDWGATQKAREQAAKSVPSVYTANSQVLKNQESTIHKDFSLMLSLSLDKTAPLSLREQTASQAIPVGLPSSVWGEVLSLSPSKLSQLQQDALVIVSSVMGNGNGVRNTKVGLAEAKGFATQLAAQEESQPGLNLFLSDFTKSLIVPNTFLNVRDTQAKKEAAMARVPTVKILKGEQVLQAGQVVTPTDIKVLKELGLLNQGFDPAPVLGSALVSLVLVALLGGYLWFLKRSLLESRGATIITGIIFTVSLIAADVMKGLPALNYLVVPTAAIMVTALVDSGLGMVMSGVLALGMATLTGMDLNVALVSFFGGLAGVFAISRLSQRYDIIRAGFLVGVVNLFTLLGLDLIQGAGLAQTPTWETLLWGLLDGVLAAILSMGSIPFLEGPFGIITSMKLIELSNPNQPLLRKLLIEAPGTYHHSIMVGNLAEQATEAVGGNSLLARVGAYYHDIGKSKRPYFFVDNQFGADNPHDKLAPALSALIISSHVRDGVELARQYHVPDAIIDFIREHHGTTLIKFFYHKALAADTGEGVLEEDYRYDGPRPQSKETAIVMLADASEATSRTLKQPTQQAIEQVVRKIIKERLEDGQLDESNLTLKELDIIARTFVRVLTGVFHQRIEYPEKVWKEMERSRTRGDLGGKSSRFIARRIGGDGSAGSRHGS</sequence>
<name>A0A2T2X7H4_9FIRM</name>
<feature type="transmembrane region" description="Helical" evidence="1">
    <location>
        <begin position="338"/>
        <end position="365"/>
    </location>
</feature>
<dbReference type="AlphaFoldDB" id="A0A2T2X7H4"/>
<dbReference type="InterPro" id="IPR003607">
    <property type="entry name" value="HD/PDEase_dom"/>
</dbReference>
<keyword evidence="1" id="KW-0812">Transmembrane</keyword>
<proteinExistence type="predicted"/>
<accession>A0A2T2X7H4</accession>
<gene>
    <name evidence="3" type="ORF">C7B43_06025</name>
</gene>
<keyword evidence="1" id="KW-1133">Transmembrane helix</keyword>
<dbReference type="InterPro" id="IPR006674">
    <property type="entry name" value="HD_domain"/>
</dbReference>
<dbReference type="EMBL" id="PXYT01000010">
    <property type="protein sequence ID" value="PSR30442.1"/>
    <property type="molecule type" value="Genomic_DNA"/>
</dbReference>
<dbReference type="Proteomes" id="UP000242699">
    <property type="component" value="Unassembled WGS sequence"/>
</dbReference>
<feature type="transmembrane region" description="Helical" evidence="1">
    <location>
        <begin position="32"/>
        <end position="52"/>
    </location>
</feature>
<dbReference type="SUPFAM" id="SSF109604">
    <property type="entry name" value="HD-domain/PDEase-like"/>
    <property type="match status" value="1"/>
</dbReference>
<dbReference type="InterPro" id="IPR011624">
    <property type="entry name" value="Metal-dep_PHydrolase_7TM_extra"/>
</dbReference>
<dbReference type="CDD" id="cd00077">
    <property type="entry name" value="HDc"/>
    <property type="match status" value="1"/>
</dbReference>
<evidence type="ECO:0000256" key="1">
    <source>
        <dbReference type="SAM" id="Phobius"/>
    </source>
</evidence>
<dbReference type="Pfam" id="PF07698">
    <property type="entry name" value="7TM-7TMR_HD"/>
    <property type="match status" value="1"/>
</dbReference>
<protein>
    <submittedName>
        <fullName evidence="3">Metal-dependent phosphohydrolase</fullName>
    </submittedName>
</protein>
<dbReference type="PANTHER" id="PTHR36442:SF1">
    <property type="entry name" value="CYCLIC-DI-AMP PHOSPHODIESTERASE PGPH"/>
    <property type="match status" value="1"/>
</dbReference>
<dbReference type="PANTHER" id="PTHR36442">
    <property type="entry name" value="CYCLIC-DI-AMP PHOSPHODIESTERASE PGPH"/>
    <property type="match status" value="1"/>
</dbReference>